<sequence length="73" mass="8249">MRANKWRLWGLIAFLCFINGLACCHIRYRLAGERWLANPDGRAILVVTVVSAAALAGCIVMDVRRGRRQHRQG</sequence>
<evidence type="ECO:0000313" key="1">
    <source>
        <dbReference type="EMBL" id="MEQ2427338.1"/>
    </source>
</evidence>
<proteinExistence type="predicted"/>
<gene>
    <name evidence="1" type="ORF">WMQ36_20440</name>
</gene>
<organism evidence="1 2">
    <name type="scientific">Enterocloster hominis</name>
    <name type="common">ex Hitch et al. 2024</name>
    <dbReference type="NCBI Taxonomy" id="1917870"/>
    <lineage>
        <taxon>Bacteria</taxon>
        <taxon>Bacillati</taxon>
        <taxon>Bacillota</taxon>
        <taxon>Clostridia</taxon>
        <taxon>Lachnospirales</taxon>
        <taxon>Lachnospiraceae</taxon>
        <taxon>Enterocloster</taxon>
    </lineage>
</organism>
<keyword evidence="2" id="KW-1185">Reference proteome</keyword>
<protein>
    <recommendedName>
        <fullName evidence="3">DUF3784 domain-containing protein</fullName>
    </recommendedName>
</protein>
<comment type="caution">
    <text evidence="1">The sequence shown here is derived from an EMBL/GenBank/DDBJ whole genome shotgun (WGS) entry which is preliminary data.</text>
</comment>
<evidence type="ECO:0000313" key="2">
    <source>
        <dbReference type="Proteomes" id="UP001454086"/>
    </source>
</evidence>
<reference evidence="1 2" key="1">
    <citation type="submission" date="2024-03" db="EMBL/GenBank/DDBJ databases">
        <title>Human intestinal bacterial collection.</title>
        <authorList>
            <person name="Pauvert C."/>
            <person name="Hitch T.C.A."/>
            <person name="Clavel T."/>
        </authorList>
    </citation>
    <scope>NUCLEOTIDE SEQUENCE [LARGE SCALE GENOMIC DNA]</scope>
    <source>
        <strain evidence="1 2">CLA-SR-H021</strain>
    </source>
</reference>
<dbReference type="EMBL" id="JBBMFM010000100">
    <property type="protein sequence ID" value="MEQ2427338.1"/>
    <property type="molecule type" value="Genomic_DNA"/>
</dbReference>
<dbReference type="RefSeq" id="WP_008725781.1">
    <property type="nucleotide sequence ID" value="NZ_JBBMFM010000100.1"/>
</dbReference>
<evidence type="ECO:0008006" key="3">
    <source>
        <dbReference type="Google" id="ProtNLM"/>
    </source>
</evidence>
<dbReference type="Proteomes" id="UP001454086">
    <property type="component" value="Unassembled WGS sequence"/>
</dbReference>
<name>A0ABV1DC52_9FIRM</name>
<accession>A0ABV1DC52</accession>